<dbReference type="STRING" id="543379.A0A232FL44"/>
<dbReference type="EMBL" id="NNAY01000070">
    <property type="protein sequence ID" value="OXU31303.1"/>
    <property type="molecule type" value="Genomic_DNA"/>
</dbReference>
<accession>A0A232FL44</accession>
<name>A0A232FL44_9HYME</name>
<dbReference type="PANTHER" id="PTHR47326:SF1">
    <property type="entry name" value="HTH PSQ-TYPE DOMAIN-CONTAINING PROTEIN"/>
    <property type="match status" value="1"/>
</dbReference>
<organism evidence="2 3">
    <name type="scientific">Trichomalopsis sarcophagae</name>
    <dbReference type="NCBI Taxonomy" id="543379"/>
    <lineage>
        <taxon>Eukaryota</taxon>
        <taxon>Metazoa</taxon>
        <taxon>Ecdysozoa</taxon>
        <taxon>Arthropoda</taxon>
        <taxon>Hexapoda</taxon>
        <taxon>Insecta</taxon>
        <taxon>Pterygota</taxon>
        <taxon>Neoptera</taxon>
        <taxon>Endopterygota</taxon>
        <taxon>Hymenoptera</taxon>
        <taxon>Apocrita</taxon>
        <taxon>Proctotrupomorpha</taxon>
        <taxon>Chalcidoidea</taxon>
        <taxon>Pteromalidae</taxon>
        <taxon>Pteromalinae</taxon>
        <taxon>Trichomalopsis</taxon>
    </lineage>
</organism>
<evidence type="ECO:0000313" key="3">
    <source>
        <dbReference type="Proteomes" id="UP000215335"/>
    </source>
</evidence>
<dbReference type="Gene3D" id="1.10.10.10">
    <property type="entry name" value="Winged helix-like DNA-binding domain superfamily/Winged helix DNA-binding domain"/>
    <property type="match status" value="1"/>
</dbReference>
<reference evidence="2 3" key="1">
    <citation type="journal article" date="2017" name="Curr. Biol.">
        <title>The Evolution of Venom by Co-option of Single-Copy Genes.</title>
        <authorList>
            <person name="Martinson E.O."/>
            <person name="Mrinalini"/>
            <person name="Kelkar Y.D."/>
            <person name="Chang C.H."/>
            <person name="Werren J.H."/>
        </authorList>
    </citation>
    <scope>NUCLEOTIDE SEQUENCE [LARGE SCALE GENOMIC DNA]</scope>
    <source>
        <strain evidence="2 3">Alberta</strain>
        <tissue evidence="2">Whole body</tissue>
    </source>
</reference>
<dbReference type="OrthoDB" id="7545861at2759"/>
<evidence type="ECO:0000256" key="1">
    <source>
        <dbReference type="SAM" id="MobiDB-lite"/>
    </source>
</evidence>
<evidence type="ECO:0008006" key="4">
    <source>
        <dbReference type="Google" id="ProtNLM"/>
    </source>
</evidence>
<proteinExistence type="predicted"/>
<dbReference type="PANTHER" id="PTHR47326">
    <property type="entry name" value="TRANSPOSABLE ELEMENT TC3 TRANSPOSASE-LIKE PROTEIN"/>
    <property type="match status" value="1"/>
</dbReference>
<dbReference type="AlphaFoldDB" id="A0A232FL44"/>
<protein>
    <recommendedName>
        <fullName evidence="4">DUF4817 domain-containing protein</fullName>
    </recommendedName>
</protein>
<evidence type="ECO:0000313" key="2">
    <source>
        <dbReference type="EMBL" id="OXU31303.1"/>
    </source>
</evidence>
<keyword evidence="3" id="KW-1185">Reference proteome</keyword>
<feature type="region of interest" description="Disordered" evidence="1">
    <location>
        <begin position="49"/>
        <end position="69"/>
    </location>
</feature>
<dbReference type="InterPro" id="IPR036388">
    <property type="entry name" value="WH-like_DNA-bd_sf"/>
</dbReference>
<feature type="compositionally biased region" description="Low complexity" evidence="1">
    <location>
        <begin position="54"/>
        <end position="69"/>
    </location>
</feature>
<gene>
    <name evidence="2" type="ORF">TSAR_013917</name>
</gene>
<sequence length="180" mass="21208">MANYNPNEVVDILITLDECGRNYRLTARTYVERFPNRRHPNARQVINIKRRSRNNPLHQQRQRNRLQNNNDPRLLAVLAMVHLNPHISTRQIQRELGVPRSTAHRWLQSVNYHPYHITLVQELSESDYVLRSYTNTNRPYSGPKKWSRNAPHVLVVGSVMLTRAFFMLISGMKNARMQCL</sequence>
<dbReference type="Proteomes" id="UP000215335">
    <property type="component" value="Unassembled WGS sequence"/>
</dbReference>
<comment type="caution">
    <text evidence="2">The sequence shown here is derived from an EMBL/GenBank/DDBJ whole genome shotgun (WGS) entry which is preliminary data.</text>
</comment>